<proteinExistence type="predicted"/>
<evidence type="ECO:0000256" key="1">
    <source>
        <dbReference type="PROSITE-ProRule" id="PRU00042"/>
    </source>
</evidence>
<feature type="domain" description="C2H2-type" evidence="2">
    <location>
        <begin position="82"/>
        <end position="109"/>
    </location>
</feature>
<dbReference type="Gene3D" id="3.30.160.60">
    <property type="entry name" value="Classic Zinc Finger"/>
    <property type="match status" value="1"/>
</dbReference>
<dbReference type="InterPro" id="IPR036236">
    <property type="entry name" value="Znf_C2H2_sf"/>
</dbReference>
<gene>
    <name evidence="3" type="ORF">CEXT_155151</name>
</gene>
<dbReference type="EMBL" id="BPLR01011107">
    <property type="protein sequence ID" value="GIY44206.1"/>
    <property type="molecule type" value="Genomic_DNA"/>
</dbReference>
<evidence type="ECO:0000259" key="2">
    <source>
        <dbReference type="PROSITE" id="PS50157"/>
    </source>
</evidence>
<reference evidence="3 4" key="1">
    <citation type="submission" date="2021-06" db="EMBL/GenBank/DDBJ databases">
        <title>Caerostris extrusa draft genome.</title>
        <authorList>
            <person name="Kono N."/>
            <person name="Arakawa K."/>
        </authorList>
    </citation>
    <scope>NUCLEOTIDE SEQUENCE [LARGE SCALE GENOMIC DNA]</scope>
</reference>
<dbReference type="Proteomes" id="UP001054945">
    <property type="component" value="Unassembled WGS sequence"/>
</dbReference>
<keyword evidence="1" id="KW-0862">Zinc</keyword>
<keyword evidence="1" id="KW-0479">Metal-binding</keyword>
<organism evidence="3 4">
    <name type="scientific">Caerostris extrusa</name>
    <name type="common">Bark spider</name>
    <name type="synonym">Caerostris bankana</name>
    <dbReference type="NCBI Taxonomy" id="172846"/>
    <lineage>
        <taxon>Eukaryota</taxon>
        <taxon>Metazoa</taxon>
        <taxon>Ecdysozoa</taxon>
        <taxon>Arthropoda</taxon>
        <taxon>Chelicerata</taxon>
        <taxon>Arachnida</taxon>
        <taxon>Araneae</taxon>
        <taxon>Araneomorphae</taxon>
        <taxon>Entelegynae</taxon>
        <taxon>Araneoidea</taxon>
        <taxon>Araneidae</taxon>
        <taxon>Caerostris</taxon>
    </lineage>
</organism>
<dbReference type="PROSITE" id="PS50157">
    <property type="entry name" value="ZINC_FINGER_C2H2_2"/>
    <property type="match status" value="1"/>
</dbReference>
<comment type="caution">
    <text evidence="3">The sequence shown here is derived from an EMBL/GenBank/DDBJ whole genome shotgun (WGS) entry which is preliminary data.</text>
</comment>
<dbReference type="PROSITE" id="PS00028">
    <property type="entry name" value="ZINC_FINGER_C2H2_1"/>
    <property type="match status" value="1"/>
</dbReference>
<dbReference type="SUPFAM" id="SSF57667">
    <property type="entry name" value="beta-beta-alpha zinc fingers"/>
    <property type="match status" value="1"/>
</dbReference>
<keyword evidence="1" id="KW-0863">Zinc-finger</keyword>
<evidence type="ECO:0000313" key="3">
    <source>
        <dbReference type="EMBL" id="GIY44206.1"/>
    </source>
</evidence>
<accession>A0AAV4TGB4</accession>
<dbReference type="GO" id="GO:0008270">
    <property type="term" value="F:zinc ion binding"/>
    <property type="evidence" value="ECO:0007669"/>
    <property type="project" value="UniProtKB-KW"/>
</dbReference>
<sequence length="144" mass="16404">MIKLFGNCYPLECSNIIHSIYNISDANLLMDSSWDVDDPVVNRNMSTNNNKNCMRSRSFTSKNEITPEEFNFTGLSIDDEPSNCKECDQTFKQTYCFLAHLSVHMPEGTLNTDAAGNSVSAEEIKNKSYVCPVCRKRFRKKIIL</sequence>
<evidence type="ECO:0000313" key="4">
    <source>
        <dbReference type="Proteomes" id="UP001054945"/>
    </source>
</evidence>
<dbReference type="AlphaFoldDB" id="A0AAV4TGB4"/>
<dbReference type="InterPro" id="IPR013087">
    <property type="entry name" value="Znf_C2H2_type"/>
</dbReference>
<name>A0AAV4TGB4_CAEEX</name>
<protein>
    <recommendedName>
        <fullName evidence="2">C2H2-type domain-containing protein</fullName>
    </recommendedName>
</protein>
<keyword evidence="4" id="KW-1185">Reference proteome</keyword>